<dbReference type="Pfam" id="PF00001">
    <property type="entry name" value="7tm_1"/>
    <property type="match status" value="1"/>
</dbReference>
<protein>
    <submittedName>
        <fullName evidence="11">Uncharacterized protein</fullName>
    </submittedName>
</protein>
<dbReference type="SUPFAM" id="SSF81321">
    <property type="entry name" value="Family A G protein-coupled receptor-like"/>
    <property type="match status" value="1"/>
</dbReference>
<proteinExistence type="predicted"/>
<dbReference type="InterPro" id="IPR017452">
    <property type="entry name" value="GPCR_Rhodpsn_7TM"/>
</dbReference>
<evidence type="ECO:0000256" key="5">
    <source>
        <dbReference type="ARBA" id="ARBA00023040"/>
    </source>
</evidence>
<evidence type="ECO:0000256" key="1">
    <source>
        <dbReference type="ARBA" id="ARBA00004651"/>
    </source>
</evidence>
<feature type="compositionally biased region" description="Polar residues" evidence="9">
    <location>
        <begin position="639"/>
        <end position="649"/>
    </location>
</feature>
<organism evidence="11 12">
    <name type="scientific">Owenia fusiformis</name>
    <name type="common">Polychaete worm</name>
    <dbReference type="NCBI Taxonomy" id="6347"/>
    <lineage>
        <taxon>Eukaryota</taxon>
        <taxon>Metazoa</taxon>
        <taxon>Spiralia</taxon>
        <taxon>Lophotrochozoa</taxon>
        <taxon>Annelida</taxon>
        <taxon>Polychaeta</taxon>
        <taxon>Sedentaria</taxon>
        <taxon>Canalipalpata</taxon>
        <taxon>Sabellida</taxon>
        <taxon>Oweniida</taxon>
        <taxon>Oweniidae</taxon>
        <taxon>Owenia</taxon>
    </lineage>
</organism>
<evidence type="ECO:0000313" key="11">
    <source>
        <dbReference type="EMBL" id="CAH1790030.1"/>
    </source>
</evidence>
<keyword evidence="8" id="KW-0807">Transducer</keyword>
<accession>A0A8J1TT54</accession>
<feature type="region of interest" description="Disordered" evidence="9">
    <location>
        <begin position="633"/>
        <end position="669"/>
    </location>
</feature>
<dbReference type="PANTHER" id="PTHR22752:SF14">
    <property type="entry name" value="G-PROTEIN COUPLED RECEPTORS FAMILY 1 PROFILE DOMAIN-CONTAINING PROTEIN"/>
    <property type="match status" value="1"/>
</dbReference>
<dbReference type="GO" id="GO:0005886">
    <property type="term" value="C:plasma membrane"/>
    <property type="evidence" value="ECO:0007669"/>
    <property type="project" value="UniProtKB-SubCell"/>
</dbReference>
<dbReference type="AlphaFoldDB" id="A0A8J1TT54"/>
<keyword evidence="3 10" id="KW-0812">Transmembrane</keyword>
<evidence type="ECO:0000256" key="2">
    <source>
        <dbReference type="ARBA" id="ARBA00022475"/>
    </source>
</evidence>
<dbReference type="PROSITE" id="PS50262">
    <property type="entry name" value="G_PROTEIN_RECEP_F1_2"/>
    <property type="match status" value="1"/>
</dbReference>
<keyword evidence="6 10" id="KW-0472">Membrane</keyword>
<sequence length="705" mass="79953">MADFGYLSNNTTMDVTFDMHQNYSNSTQLPTPPYWDPIATIILSVLMIIFIILTVPGNMMVLIVLMKHKGMRTRTNLFLGNLAIADLAVGLLNMPFSLTTVIKGHWIFGDVLCKINGFVMPLFFVTSIHTLMYISVHKYITILKPFSQVMTTCRILMMIGATWLWGGMIGFTTLYAMNKVIYKPFATQCGPEYPHDLITYIHAILTSGTGILIPFIVMTVTYICIFREIKRYGVRLEKNTNQEKATILAQQKRITMTLFIVVACFVVCWLPYFLYSIYASIIKDKSKIPHNLNAIVYWAGYFNSCLNPIIYAFRSPAFREGYKDIMFSKSSYQLTDDTLMDSSSHLFKRFGTLLRKSFSRTTITSSNGSSLHNSSFRHVGHRPRAPFLHHKYRTASLPALVIEKGRNSVLVHDQGKPYRKASQIVGRNAPTQMSGHVSPNVYYPNQLELEPLRGVAKKSDDMNDIALDEVLVDNVHADVHEDHTFALMGQGDQVSISTGDSSVFQREKSNSNIVDTECGIYNSDLFIQPTEATDNQNSQKPKGRSNSLFKNISYRLQRHFSYDVASSKPQKPVLFSYSDGSSDENILQDNKDHEMEVINGRRKLKSESDLNSARPCDILSISIENLDIPCNLRKKSNKTSEPSSNGTLKSKNRKNHHQKLRKTQSEAYEHETLAPLRMLHSVECLNSDSVRDYEMVDNSDLIDSE</sequence>
<dbReference type="OrthoDB" id="10034726at2759"/>
<dbReference type="Gene3D" id="1.20.1070.10">
    <property type="entry name" value="Rhodopsin 7-helix transmembrane proteins"/>
    <property type="match status" value="1"/>
</dbReference>
<feature type="transmembrane region" description="Helical" evidence="10">
    <location>
        <begin position="254"/>
        <end position="275"/>
    </location>
</feature>
<feature type="transmembrane region" description="Helical" evidence="10">
    <location>
        <begin position="155"/>
        <end position="177"/>
    </location>
</feature>
<evidence type="ECO:0000256" key="4">
    <source>
        <dbReference type="ARBA" id="ARBA00022989"/>
    </source>
</evidence>
<comment type="subcellular location">
    <subcellularLocation>
        <location evidence="1">Cell membrane</location>
        <topology evidence="1">Multi-pass membrane protein</topology>
    </subcellularLocation>
</comment>
<evidence type="ECO:0000256" key="6">
    <source>
        <dbReference type="ARBA" id="ARBA00023136"/>
    </source>
</evidence>
<keyword evidence="4 10" id="KW-1133">Transmembrane helix</keyword>
<name>A0A8J1TT54_OWEFU</name>
<evidence type="ECO:0000256" key="9">
    <source>
        <dbReference type="SAM" id="MobiDB-lite"/>
    </source>
</evidence>
<feature type="transmembrane region" description="Helical" evidence="10">
    <location>
        <begin position="77"/>
        <end position="95"/>
    </location>
</feature>
<evidence type="ECO:0000256" key="3">
    <source>
        <dbReference type="ARBA" id="ARBA00022692"/>
    </source>
</evidence>
<dbReference type="PANTHER" id="PTHR22752">
    <property type="entry name" value="G PROTEIN-COUPLED RECEPTOR"/>
    <property type="match status" value="1"/>
</dbReference>
<feature type="transmembrane region" description="Helical" evidence="10">
    <location>
        <begin position="38"/>
        <end position="65"/>
    </location>
</feature>
<dbReference type="Proteomes" id="UP000749559">
    <property type="component" value="Unassembled WGS sequence"/>
</dbReference>
<dbReference type="EMBL" id="CAIIXF020000007">
    <property type="protein sequence ID" value="CAH1790030.1"/>
    <property type="molecule type" value="Genomic_DNA"/>
</dbReference>
<feature type="compositionally biased region" description="Basic residues" evidence="9">
    <location>
        <begin position="650"/>
        <end position="662"/>
    </location>
</feature>
<feature type="transmembrane region" description="Helical" evidence="10">
    <location>
        <begin position="197"/>
        <end position="225"/>
    </location>
</feature>
<evidence type="ECO:0000256" key="7">
    <source>
        <dbReference type="ARBA" id="ARBA00023170"/>
    </source>
</evidence>
<keyword evidence="5" id="KW-0297">G-protein coupled receptor</keyword>
<dbReference type="GO" id="GO:0004930">
    <property type="term" value="F:G protein-coupled receptor activity"/>
    <property type="evidence" value="ECO:0007669"/>
    <property type="project" value="UniProtKB-KW"/>
</dbReference>
<dbReference type="PRINTS" id="PR00237">
    <property type="entry name" value="GPCRRHODOPSN"/>
</dbReference>
<reference evidence="11" key="1">
    <citation type="submission" date="2022-03" db="EMBL/GenBank/DDBJ databases">
        <authorList>
            <person name="Martin C."/>
        </authorList>
    </citation>
    <scope>NUCLEOTIDE SEQUENCE</scope>
</reference>
<evidence type="ECO:0000313" key="12">
    <source>
        <dbReference type="Proteomes" id="UP000749559"/>
    </source>
</evidence>
<comment type="caution">
    <text evidence="11">The sequence shown here is derived from an EMBL/GenBank/DDBJ whole genome shotgun (WGS) entry which is preliminary data.</text>
</comment>
<feature type="transmembrane region" description="Helical" evidence="10">
    <location>
        <begin position="115"/>
        <end position="134"/>
    </location>
</feature>
<evidence type="ECO:0000256" key="8">
    <source>
        <dbReference type="ARBA" id="ARBA00023224"/>
    </source>
</evidence>
<dbReference type="CDD" id="cd00637">
    <property type="entry name" value="7tm_classA_rhodopsin-like"/>
    <property type="match status" value="1"/>
</dbReference>
<keyword evidence="2" id="KW-1003">Cell membrane</keyword>
<gene>
    <name evidence="11" type="ORF">OFUS_LOCUS15292</name>
</gene>
<feature type="transmembrane region" description="Helical" evidence="10">
    <location>
        <begin position="295"/>
        <end position="313"/>
    </location>
</feature>
<keyword evidence="7" id="KW-0675">Receptor</keyword>
<evidence type="ECO:0000256" key="10">
    <source>
        <dbReference type="SAM" id="Phobius"/>
    </source>
</evidence>
<dbReference type="InterPro" id="IPR000276">
    <property type="entry name" value="GPCR_Rhodpsn"/>
</dbReference>
<keyword evidence="12" id="KW-1185">Reference proteome</keyword>